<protein>
    <submittedName>
        <fullName evidence="4">Chromate resistance protein</fullName>
    </submittedName>
</protein>
<dbReference type="EMBL" id="JAMPLM010000009">
    <property type="protein sequence ID" value="MEP1059255.1"/>
    <property type="molecule type" value="Genomic_DNA"/>
</dbReference>
<keyword evidence="1" id="KW-0175">Coiled coil</keyword>
<name>A0ABV0KJB0_9CYAN</name>
<dbReference type="InterPro" id="IPR018634">
    <property type="entry name" value="ChrB_C"/>
</dbReference>
<evidence type="ECO:0000256" key="1">
    <source>
        <dbReference type="SAM" id="Coils"/>
    </source>
</evidence>
<dbReference type="RefSeq" id="WP_199305253.1">
    <property type="nucleotide sequence ID" value="NZ_JAMPLM010000009.1"/>
</dbReference>
<dbReference type="Pfam" id="PF20229">
    <property type="entry name" value="ChrB_N"/>
    <property type="match status" value="1"/>
</dbReference>
<evidence type="ECO:0000313" key="4">
    <source>
        <dbReference type="EMBL" id="MEP1059255.1"/>
    </source>
</evidence>
<dbReference type="Pfam" id="PF09828">
    <property type="entry name" value="ChrB_C"/>
    <property type="match status" value="1"/>
</dbReference>
<feature type="domain" description="ChrB N-terminal" evidence="3">
    <location>
        <begin position="19"/>
        <end position="166"/>
    </location>
</feature>
<evidence type="ECO:0000259" key="3">
    <source>
        <dbReference type="Pfam" id="PF20229"/>
    </source>
</evidence>
<feature type="domain" description="ChrB C-terminal" evidence="2">
    <location>
        <begin position="188"/>
        <end position="314"/>
    </location>
</feature>
<reference evidence="4 5" key="1">
    <citation type="submission" date="2022-04" db="EMBL/GenBank/DDBJ databases">
        <title>Positive selection, recombination, and allopatry shape intraspecific diversity of widespread and dominant cyanobacteria.</title>
        <authorList>
            <person name="Wei J."/>
            <person name="Shu W."/>
            <person name="Hu C."/>
        </authorList>
    </citation>
    <scope>NUCLEOTIDE SEQUENCE [LARGE SCALE GENOMIC DNA]</scope>
    <source>
        <strain evidence="4 5">AS-A4</strain>
    </source>
</reference>
<comment type="caution">
    <text evidence="4">The sequence shown here is derived from an EMBL/GenBank/DDBJ whole genome shotgun (WGS) entry which is preliminary data.</text>
</comment>
<feature type="coiled-coil region" evidence="1">
    <location>
        <begin position="85"/>
        <end position="112"/>
    </location>
</feature>
<keyword evidence="5" id="KW-1185">Reference proteome</keyword>
<dbReference type="InterPro" id="IPR046858">
    <property type="entry name" value="ChrB_N"/>
</dbReference>
<accession>A0ABV0KJB0</accession>
<organism evidence="4 5">
    <name type="scientific">Stenomitos frigidus AS-A4</name>
    <dbReference type="NCBI Taxonomy" id="2933935"/>
    <lineage>
        <taxon>Bacteria</taxon>
        <taxon>Bacillati</taxon>
        <taxon>Cyanobacteriota</taxon>
        <taxon>Cyanophyceae</taxon>
        <taxon>Leptolyngbyales</taxon>
        <taxon>Leptolyngbyaceae</taxon>
        <taxon>Stenomitos</taxon>
    </lineage>
</organism>
<gene>
    <name evidence="4" type="ORF">NDI38_12475</name>
</gene>
<sequence>MSWLVFTYSLPSKSSSSPRVTLWRRLRRIGAIALSGVQVLPEQEDCLESFQWLAQEVQQAKGEALIMRVEWFEGVSDQDIINRFRQARQEDYAGLETKLVELESALTDMDETGDGPEGGTASQRTSIRDALEKLYKHHAEIRQIDFFDCPEQERIMARLKQLTQSLLPQRPAVNIIPQAIEQYRHVQWVTRPQPHVDRLACIWLIRRFIHPEAVIRYAKTAKDREISFDMNQGEFRHQGNLCTFEVMVKSFGLEDSGLQTIAEIVHEIDLRDGLYLHPQIAGVDALLRGWLLAGFSNAALEAHGIALFEGLYADCLQKASKADTQSDLQTRSTQKP</sequence>
<proteinExistence type="predicted"/>
<evidence type="ECO:0000259" key="2">
    <source>
        <dbReference type="Pfam" id="PF09828"/>
    </source>
</evidence>
<dbReference type="Proteomes" id="UP001476950">
    <property type="component" value="Unassembled WGS sequence"/>
</dbReference>
<evidence type="ECO:0000313" key="5">
    <source>
        <dbReference type="Proteomes" id="UP001476950"/>
    </source>
</evidence>